<accession>A0A9P1DTL8</accession>
<keyword evidence="4" id="KW-1185">Reference proteome</keyword>
<gene>
    <name evidence="1" type="ORF">C1SCF055_LOCUS40079</name>
</gene>
<dbReference type="OrthoDB" id="446150at2759"/>
<sequence>MSGMLSRQSFLLHSSLLPWKLFESRPQMMLPKVHFAAHQSRFAKDISFQDFGPHNFGREHNCNLDRVELEEWEAKRLITIPAEERHTRPDEHTELDFQAWSIRVQIAFLRGVSCEGSQTGCIGLFDASKPQNFSATKVMKAINTNSARALRKAIAIAPRNKRATELLNITVGTQSISPFYWAIDSGRDKYYYGVDELFTRHPEVIQRLCNSAPNLLWTLLDGLVWRSRQAFNGKRRVNFYDIADDNFSRALEWLVERNDPKIICHSAVVLFADLLWTRMAQYDFLLGRCYFLFCLCVLGLHERICPINSDLFALQIRSNELEQSGLTTHTDIYIYI</sequence>
<evidence type="ECO:0000313" key="4">
    <source>
        <dbReference type="Proteomes" id="UP001152797"/>
    </source>
</evidence>
<dbReference type="EMBL" id="CAMXCT030006521">
    <property type="protein sequence ID" value="CAL4802554.1"/>
    <property type="molecule type" value="Genomic_DNA"/>
</dbReference>
<evidence type="ECO:0000313" key="2">
    <source>
        <dbReference type="EMBL" id="CAL1168617.1"/>
    </source>
</evidence>
<dbReference type="AlphaFoldDB" id="A0A9P1DTL8"/>
<dbReference type="EMBL" id="CAMXCT020006521">
    <property type="protein sequence ID" value="CAL1168617.1"/>
    <property type="molecule type" value="Genomic_DNA"/>
</dbReference>
<reference evidence="2" key="2">
    <citation type="submission" date="2024-04" db="EMBL/GenBank/DDBJ databases">
        <authorList>
            <person name="Chen Y."/>
            <person name="Shah S."/>
            <person name="Dougan E. K."/>
            <person name="Thang M."/>
            <person name="Chan C."/>
        </authorList>
    </citation>
    <scope>NUCLEOTIDE SEQUENCE [LARGE SCALE GENOMIC DNA]</scope>
</reference>
<comment type="caution">
    <text evidence="1">The sequence shown here is derived from an EMBL/GenBank/DDBJ whole genome shotgun (WGS) entry which is preliminary data.</text>
</comment>
<name>A0A9P1DTL8_9DINO</name>
<organism evidence="1">
    <name type="scientific">Cladocopium goreaui</name>
    <dbReference type="NCBI Taxonomy" id="2562237"/>
    <lineage>
        <taxon>Eukaryota</taxon>
        <taxon>Sar</taxon>
        <taxon>Alveolata</taxon>
        <taxon>Dinophyceae</taxon>
        <taxon>Suessiales</taxon>
        <taxon>Symbiodiniaceae</taxon>
        <taxon>Cladocopium</taxon>
    </lineage>
</organism>
<protein>
    <submittedName>
        <fullName evidence="3">Pentatricopeptide repeat-containing protein, chloroplastic</fullName>
    </submittedName>
</protein>
<dbReference type="EMBL" id="CAMXCT010006521">
    <property type="protein sequence ID" value="CAI4015242.1"/>
    <property type="molecule type" value="Genomic_DNA"/>
</dbReference>
<evidence type="ECO:0000313" key="1">
    <source>
        <dbReference type="EMBL" id="CAI4015242.1"/>
    </source>
</evidence>
<dbReference type="Proteomes" id="UP001152797">
    <property type="component" value="Unassembled WGS sequence"/>
</dbReference>
<evidence type="ECO:0000313" key="3">
    <source>
        <dbReference type="EMBL" id="CAL4802554.1"/>
    </source>
</evidence>
<reference evidence="1" key="1">
    <citation type="submission" date="2022-10" db="EMBL/GenBank/DDBJ databases">
        <authorList>
            <person name="Chen Y."/>
            <person name="Dougan E. K."/>
            <person name="Chan C."/>
            <person name="Rhodes N."/>
            <person name="Thang M."/>
        </authorList>
    </citation>
    <scope>NUCLEOTIDE SEQUENCE</scope>
</reference>
<proteinExistence type="predicted"/>